<dbReference type="OrthoDB" id="3268861at2759"/>
<dbReference type="GeneID" id="6010608"/>
<feature type="region of interest" description="Disordered" evidence="1">
    <location>
        <begin position="48"/>
        <end position="153"/>
    </location>
</feature>
<feature type="region of interest" description="Disordered" evidence="1">
    <location>
        <begin position="219"/>
        <end position="257"/>
    </location>
</feature>
<feature type="region of interest" description="Disordered" evidence="1">
    <location>
        <begin position="1"/>
        <end position="31"/>
    </location>
</feature>
<name>A8NIY8_COPC7</name>
<protein>
    <submittedName>
        <fullName evidence="2">Uncharacterized protein</fullName>
    </submittedName>
</protein>
<organism evidence="2 3">
    <name type="scientific">Coprinopsis cinerea (strain Okayama-7 / 130 / ATCC MYA-4618 / FGSC 9003)</name>
    <name type="common">Inky cap fungus</name>
    <name type="synonym">Hormographiella aspergillata</name>
    <dbReference type="NCBI Taxonomy" id="240176"/>
    <lineage>
        <taxon>Eukaryota</taxon>
        <taxon>Fungi</taxon>
        <taxon>Dikarya</taxon>
        <taxon>Basidiomycota</taxon>
        <taxon>Agaricomycotina</taxon>
        <taxon>Agaricomycetes</taxon>
        <taxon>Agaricomycetidae</taxon>
        <taxon>Agaricales</taxon>
        <taxon>Agaricineae</taxon>
        <taxon>Psathyrellaceae</taxon>
        <taxon>Coprinopsis</taxon>
    </lineage>
</organism>
<evidence type="ECO:0000256" key="1">
    <source>
        <dbReference type="SAM" id="MobiDB-lite"/>
    </source>
</evidence>
<dbReference type="EMBL" id="AACS02000010">
    <property type="protein sequence ID" value="EAU87698.2"/>
    <property type="molecule type" value="Genomic_DNA"/>
</dbReference>
<feature type="compositionally biased region" description="Polar residues" evidence="1">
    <location>
        <begin position="65"/>
        <end position="86"/>
    </location>
</feature>
<keyword evidence="3" id="KW-1185">Reference proteome</keyword>
<proteinExistence type="predicted"/>
<dbReference type="VEuPathDB" id="FungiDB:CC1G_08734"/>
<comment type="caution">
    <text evidence="2">The sequence shown here is derived from an EMBL/GenBank/DDBJ whole genome shotgun (WGS) entry which is preliminary data.</text>
</comment>
<dbReference type="HOGENOM" id="CLU_1001207_0_0_1"/>
<dbReference type="InParanoid" id="A8NIY8"/>
<feature type="compositionally biased region" description="Low complexity" evidence="1">
    <location>
        <begin position="121"/>
        <end position="140"/>
    </location>
</feature>
<dbReference type="KEGG" id="cci:CC1G_08734"/>
<reference evidence="2 3" key="1">
    <citation type="journal article" date="2010" name="Proc. Natl. Acad. Sci. U.S.A.">
        <title>Insights into evolution of multicellular fungi from the assembled chromosomes of the mushroom Coprinopsis cinerea (Coprinus cinereus).</title>
        <authorList>
            <person name="Stajich J.E."/>
            <person name="Wilke S.K."/>
            <person name="Ahren D."/>
            <person name="Au C.H."/>
            <person name="Birren B.W."/>
            <person name="Borodovsky M."/>
            <person name="Burns C."/>
            <person name="Canback B."/>
            <person name="Casselton L.A."/>
            <person name="Cheng C.K."/>
            <person name="Deng J."/>
            <person name="Dietrich F.S."/>
            <person name="Fargo D.C."/>
            <person name="Farman M.L."/>
            <person name="Gathman A.C."/>
            <person name="Goldberg J."/>
            <person name="Guigo R."/>
            <person name="Hoegger P.J."/>
            <person name="Hooker J.B."/>
            <person name="Huggins A."/>
            <person name="James T.Y."/>
            <person name="Kamada T."/>
            <person name="Kilaru S."/>
            <person name="Kodira C."/>
            <person name="Kues U."/>
            <person name="Kupfer D."/>
            <person name="Kwan H.S."/>
            <person name="Lomsadze A."/>
            <person name="Li W."/>
            <person name="Lilly W.W."/>
            <person name="Ma L.J."/>
            <person name="Mackey A.J."/>
            <person name="Manning G."/>
            <person name="Martin F."/>
            <person name="Muraguchi H."/>
            <person name="Natvig D.O."/>
            <person name="Palmerini H."/>
            <person name="Ramesh M.A."/>
            <person name="Rehmeyer C.J."/>
            <person name="Roe B.A."/>
            <person name="Shenoy N."/>
            <person name="Stanke M."/>
            <person name="Ter-Hovhannisyan V."/>
            <person name="Tunlid A."/>
            <person name="Velagapudi R."/>
            <person name="Vision T.J."/>
            <person name="Zeng Q."/>
            <person name="Zolan M.E."/>
            <person name="Pukkila P.J."/>
        </authorList>
    </citation>
    <scope>NUCLEOTIDE SEQUENCE [LARGE SCALE GENOMIC DNA]</scope>
    <source>
        <strain evidence="3">Okayama-7 / 130 / ATCC MYA-4618 / FGSC 9003</strain>
    </source>
</reference>
<dbReference type="Proteomes" id="UP000001861">
    <property type="component" value="Unassembled WGS sequence"/>
</dbReference>
<dbReference type="RefSeq" id="XP_001834103.2">
    <property type="nucleotide sequence ID" value="XM_001834051.2"/>
</dbReference>
<feature type="compositionally biased region" description="Basic and acidic residues" evidence="1">
    <location>
        <begin position="1"/>
        <end position="13"/>
    </location>
</feature>
<evidence type="ECO:0000313" key="2">
    <source>
        <dbReference type="EMBL" id="EAU87698.2"/>
    </source>
</evidence>
<evidence type="ECO:0000313" key="3">
    <source>
        <dbReference type="Proteomes" id="UP000001861"/>
    </source>
</evidence>
<dbReference type="AlphaFoldDB" id="A8NIY8"/>
<gene>
    <name evidence="2" type="ORF">CC1G_08734</name>
</gene>
<dbReference type="OMA" id="HYHPTHA"/>
<dbReference type="eggNOG" id="ENOG502R0VS">
    <property type="taxonomic scope" value="Eukaryota"/>
</dbReference>
<accession>A8NIY8</accession>
<sequence>MPTRVERMPSEQRHHPHHDKVRIHDPHQPNPQWVHKEALRVAIGSILAPKRPPSNFPPNSRSTSGTASPYYSFPTSGAHTPGSGTPANAGLGGIPHGEYLHPHHAFLQAGHHSNHPHSTHPHTPSRLSHSSHHSPQGGSSRASPTGTKPPVEIGLPEHAAQQQQQQPHLQIPVVRPTHHNENAAPQGGAAARSNAVVANGHGNVAQPRPIVTPLQPMCGGNARSSSLPADVPDANGRGLPGEPPSPPHTGGRGTPRAKFIEKLQSKSAWDALIHGSFS</sequence>